<accession>A0A2G7HNN8</accession>
<evidence type="ECO:0000313" key="2">
    <source>
        <dbReference type="Proteomes" id="UP000231322"/>
    </source>
</evidence>
<dbReference type="Proteomes" id="UP000231322">
    <property type="component" value="Unassembled WGS sequence"/>
</dbReference>
<organism evidence="1 2">
    <name type="scientific">Clostridium combesii</name>
    <dbReference type="NCBI Taxonomy" id="39481"/>
    <lineage>
        <taxon>Bacteria</taxon>
        <taxon>Bacillati</taxon>
        <taxon>Bacillota</taxon>
        <taxon>Clostridia</taxon>
        <taxon>Eubacteriales</taxon>
        <taxon>Clostridiaceae</taxon>
        <taxon>Clostridium</taxon>
    </lineage>
</organism>
<evidence type="ECO:0000313" key="1">
    <source>
        <dbReference type="EMBL" id="PIH06032.1"/>
    </source>
</evidence>
<sequence length="256" mass="29695">MSISLALVPAVLTLKVVMNVKDLDNWVENSKINMPTTLKNEEEIIKTLKQAGYKINKYGNLLKTEIKGENEFIIWEKKKGIWNVVFSKYDSKEMIVDFIMNLNNKAGRKVIYKSIEEMENRNENSTTVEKILELPKVEKEIFPTNFRDKDLLLKTLKECGACPKEISNEDIQCNTKECQLIFHKEEGGSYNVEIEDTSSLKNVYHHLSIIDEEYKHNVQEYTYKKVVEKLNGTDMYIDNEEVLEDNSILLTVNIGD</sequence>
<gene>
    <name evidence="1" type="ORF">CS538_01545</name>
</gene>
<dbReference type="RefSeq" id="WP_099837489.1">
    <property type="nucleotide sequence ID" value="NZ_PEIK01000001.1"/>
</dbReference>
<keyword evidence="2" id="KW-1185">Reference proteome</keyword>
<dbReference type="EMBL" id="PEIK01000001">
    <property type="protein sequence ID" value="PIH06032.1"/>
    <property type="molecule type" value="Genomic_DNA"/>
</dbReference>
<dbReference type="AlphaFoldDB" id="A0A2G7HNN8"/>
<name>A0A2G7HNN8_9CLOT</name>
<proteinExistence type="predicted"/>
<protein>
    <submittedName>
        <fullName evidence="1">Uncharacterized protein</fullName>
    </submittedName>
</protein>
<reference evidence="1 2" key="1">
    <citation type="submission" date="2017-10" db="EMBL/GenBank/DDBJ databases">
        <title>Reclassification of Eubacterium combesii and discrepancies in the nomenclature of botulinum neurotoxin producing clostridia. Request for an Opinion.</title>
        <authorList>
            <person name="Dobritsa A.P."/>
            <person name="Kutumbaka K.K."/>
            <person name="Samadpour M."/>
        </authorList>
    </citation>
    <scope>NUCLEOTIDE SEQUENCE [LARGE SCALE GENOMIC DNA]</scope>
    <source>
        <strain evidence="1 2">DSM 20696</strain>
    </source>
</reference>
<comment type="caution">
    <text evidence="1">The sequence shown here is derived from an EMBL/GenBank/DDBJ whole genome shotgun (WGS) entry which is preliminary data.</text>
</comment>